<keyword evidence="8" id="KW-0732">Signal</keyword>
<evidence type="ECO:0000256" key="3">
    <source>
        <dbReference type="ARBA" id="ARBA00023002"/>
    </source>
</evidence>
<keyword evidence="3" id="KW-0560">Oxidoreductase</keyword>
<comment type="catalytic activity">
    <reaction evidence="4">
        <text>hydroxyacetone + NADP(+) = methylglyoxal + NADPH + H(+)</text>
        <dbReference type="Rhea" id="RHEA:27986"/>
        <dbReference type="ChEBI" id="CHEBI:15378"/>
        <dbReference type="ChEBI" id="CHEBI:17158"/>
        <dbReference type="ChEBI" id="CHEBI:27957"/>
        <dbReference type="ChEBI" id="CHEBI:57783"/>
        <dbReference type="ChEBI" id="CHEBI:58349"/>
    </reaction>
</comment>
<dbReference type="AlphaFoldDB" id="A0A4Q5HN97"/>
<dbReference type="InterPro" id="IPR036812">
    <property type="entry name" value="NAD(P)_OxRdtase_dom_sf"/>
</dbReference>
<proteinExistence type="inferred from homology"/>
<dbReference type="PROSITE" id="PS00798">
    <property type="entry name" value="ALDOKETO_REDUCTASE_1"/>
    <property type="match status" value="1"/>
</dbReference>
<dbReference type="InterPro" id="IPR020471">
    <property type="entry name" value="AKR"/>
</dbReference>
<dbReference type="PANTHER" id="PTHR43827:SF3">
    <property type="entry name" value="NADP-DEPENDENT OXIDOREDUCTASE DOMAIN-CONTAINING PROTEIN"/>
    <property type="match status" value="1"/>
</dbReference>
<name>A0A4Q5HN97_9BACT</name>
<evidence type="ECO:0000259" key="9">
    <source>
        <dbReference type="Pfam" id="PF00248"/>
    </source>
</evidence>
<evidence type="ECO:0000256" key="1">
    <source>
        <dbReference type="ARBA" id="ARBA00007905"/>
    </source>
</evidence>
<comment type="similarity">
    <text evidence="1">Belongs to the aldo/keto reductase family.</text>
</comment>
<feature type="signal peptide" evidence="8">
    <location>
        <begin position="1"/>
        <end position="28"/>
    </location>
</feature>
<dbReference type="FunFam" id="3.20.20.100:FF:000002">
    <property type="entry name" value="2,5-diketo-D-gluconic acid reductase A"/>
    <property type="match status" value="1"/>
</dbReference>
<evidence type="ECO:0000313" key="13">
    <source>
        <dbReference type="Proteomes" id="UP000481616"/>
    </source>
</evidence>
<dbReference type="InterPro" id="IPR023210">
    <property type="entry name" value="NADP_OxRdtase_dom"/>
</dbReference>
<dbReference type="SUPFAM" id="SSF51430">
    <property type="entry name" value="NAD(P)-linked oxidoreductase"/>
    <property type="match status" value="1"/>
</dbReference>
<evidence type="ECO:0000256" key="5">
    <source>
        <dbReference type="PIRSR" id="PIRSR000097-1"/>
    </source>
</evidence>
<accession>A0A4Q5HN97</accession>
<dbReference type="Proteomes" id="UP000481616">
    <property type="component" value="Unassembled WGS sequence"/>
</dbReference>
<evidence type="ECO:0000313" key="10">
    <source>
        <dbReference type="EMBL" id="KAA5395721.1"/>
    </source>
</evidence>
<comment type="caution">
    <text evidence="10">The sequence shown here is derived from an EMBL/GenBank/DDBJ whole genome shotgun (WGS) entry which is preliminary data.</text>
</comment>
<feature type="active site" description="Proton donor" evidence="5">
    <location>
        <position position="85"/>
    </location>
</feature>
<feature type="site" description="Lowers pKa of active site Tyr" evidence="7">
    <location>
        <position position="110"/>
    </location>
</feature>
<organism evidence="10 13">
    <name type="scientific">Phocaeicola dorei</name>
    <dbReference type="NCBI Taxonomy" id="357276"/>
    <lineage>
        <taxon>Bacteria</taxon>
        <taxon>Pseudomonadati</taxon>
        <taxon>Bacteroidota</taxon>
        <taxon>Bacteroidia</taxon>
        <taxon>Bacteroidales</taxon>
        <taxon>Bacteroidaceae</taxon>
        <taxon>Phocaeicola</taxon>
    </lineage>
</organism>
<reference evidence="12 13" key="1">
    <citation type="journal article" date="2019" name="Nat. Med.">
        <title>A library of human gut bacterial isolates paired with longitudinal multiomics data enables mechanistic microbiome research.</title>
        <authorList>
            <person name="Poyet M."/>
            <person name="Groussin M."/>
            <person name="Gibbons S.M."/>
            <person name="Avila-Pacheco J."/>
            <person name="Jiang X."/>
            <person name="Kearney S.M."/>
            <person name="Perrotta A.R."/>
            <person name="Berdy B."/>
            <person name="Zhao S."/>
            <person name="Lieberman T.D."/>
            <person name="Swanson P.K."/>
            <person name="Smith M."/>
            <person name="Roesemann S."/>
            <person name="Alexander J.E."/>
            <person name="Rich S.A."/>
            <person name="Livny J."/>
            <person name="Vlamakis H."/>
            <person name="Clish C."/>
            <person name="Bullock K."/>
            <person name="Deik A."/>
            <person name="Scott J."/>
            <person name="Pierce K.A."/>
            <person name="Xavier R.J."/>
            <person name="Alm E.J."/>
        </authorList>
    </citation>
    <scope>NUCLEOTIDE SEQUENCE [LARGE SCALE GENOMIC DNA]</scope>
    <source>
        <strain evidence="10 13">BIOML-A1</strain>
        <strain evidence="11 12">BIOML-A4</strain>
    </source>
</reference>
<evidence type="ECO:0000256" key="2">
    <source>
        <dbReference type="ARBA" id="ARBA00022857"/>
    </source>
</evidence>
<evidence type="ECO:0000256" key="6">
    <source>
        <dbReference type="PIRSR" id="PIRSR000097-2"/>
    </source>
</evidence>
<dbReference type="PROSITE" id="PS00062">
    <property type="entry name" value="ALDOKETO_REDUCTASE_2"/>
    <property type="match status" value="1"/>
</dbReference>
<feature type="domain" description="NADP-dependent oxidoreductase" evidence="9">
    <location>
        <begin position="62"/>
        <end position="298"/>
    </location>
</feature>
<evidence type="ECO:0000313" key="12">
    <source>
        <dbReference type="Proteomes" id="UP000441162"/>
    </source>
</evidence>
<dbReference type="Proteomes" id="UP000441162">
    <property type="component" value="Unassembled WGS sequence"/>
</dbReference>
<evidence type="ECO:0000256" key="4">
    <source>
        <dbReference type="ARBA" id="ARBA00049445"/>
    </source>
</evidence>
<dbReference type="EMBL" id="VVYY01000015">
    <property type="protein sequence ID" value="KAA5395721.1"/>
    <property type="molecule type" value="Genomic_DNA"/>
</dbReference>
<evidence type="ECO:0000313" key="11">
    <source>
        <dbReference type="EMBL" id="KAA5403533.1"/>
    </source>
</evidence>
<dbReference type="PIRSF" id="PIRSF000097">
    <property type="entry name" value="AKR"/>
    <property type="match status" value="1"/>
</dbReference>
<gene>
    <name evidence="11" type="ORF">F2Y51_15600</name>
    <name evidence="10" type="ORF">F2Y58_16340</name>
</gene>
<dbReference type="InterPro" id="IPR018170">
    <property type="entry name" value="Aldo/ket_reductase_CS"/>
</dbReference>
<keyword evidence="2" id="KW-0521">NADP</keyword>
<dbReference type="Pfam" id="PF00248">
    <property type="entry name" value="Aldo_ket_red"/>
    <property type="match status" value="1"/>
</dbReference>
<sequence length="322" mass="36312">MKLLRNMKKKIIVLFLGLLSFMNTPSFGQNTRVTVANVPMVQLNNGIFMPRFGLGTFMASVEDCKQACLVAFKNGYRHIDTAHAYMNERGVGEAVKECGVPREEIWITSKLWPTEYGEGKTLEAIDKMLSRLQLDYIDLLYVHQPVGDFVGAWKDMEKAVEAGKVRALGISNFDASDEVFRTIMDNVRIKPAVLQIECHPYAQRLEMREKVKPYGILVECWFPLGGAMSNGALLKDPAILEIAEAHGKSAAQIILRWHIQEGFSVIPGATNPAYIKENIGIFDFKLSDAEMAQMRSLNKEKRFFNMPLGEKADVYLKMQLPD</sequence>
<dbReference type="GO" id="GO:0016616">
    <property type="term" value="F:oxidoreductase activity, acting on the CH-OH group of donors, NAD or NADP as acceptor"/>
    <property type="evidence" value="ECO:0007669"/>
    <property type="project" value="UniProtKB-ARBA"/>
</dbReference>
<dbReference type="EMBL" id="VVZA01000014">
    <property type="protein sequence ID" value="KAA5403533.1"/>
    <property type="molecule type" value="Genomic_DNA"/>
</dbReference>
<dbReference type="Gene3D" id="3.20.20.100">
    <property type="entry name" value="NADP-dependent oxidoreductase domain"/>
    <property type="match status" value="1"/>
</dbReference>
<feature type="binding site" evidence="6">
    <location>
        <position position="143"/>
    </location>
    <ligand>
        <name>substrate</name>
    </ligand>
</feature>
<evidence type="ECO:0000256" key="7">
    <source>
        <dbReference type="PIRSR" id="PIRSR000097-3"/>
    </source>
</evidence>
<evidence type="ECO:0000256" key="8">
    <source>
        <dbReference type="SAM" id="SignalP"/>
    </source>
</evidence>
<dbReference type="PRINTS" id="PR00069">
    <property type="entry name" value="ALDKETRDTASE"/>
</dbReference>
<dbReference type="PANTHER" id="PTHR43827">
    <property type="entry name" value="2,5-DIKETO-D-GLUCONIC ACID REDUCTASE"/>
    <property type="match status" value="1"/>
</dbReference>
<feature type="chain" id="PRO_5043194583" evidence="8">
    <location>
        <begin position="29"/>
        <end position="322"/>
    </location>
</feature>
<protein>
    <submittedName>
        <fullName evidence="10">Aldo/keto reductase</fullName>
    </submittedName>
</protein>